<reference evidence="2 3" key="1">
    <citation type="submission" date="2019-10" db="EMBL/GenBank/DDBJ databases">
        <title>Rudanella paleaurantiibacter sp. nov., isolated from sludge.</title>
        <authorList>
            <person name="Xu S.Q."/>
        </authorList>
    </citation>
    <scope>NUCLEOTIDE SEQUENCE [LARGE SCALE GENOMIC DNA]</scope>
    <source>
        <strain evidence="2 3">HX-22-17</strain>
    </source>
</reference>
<evidence type="ECO:0000313" key="3">
    <source>
        <dbReference type="Proteomes" id="UP000488299"/>
    </source>
</evidence>
<dbReference type="Gene3D" id="3.90.1530.30">
    <property type="match status" value="1"/>
</dbReference>
<accession>A0A7J5TSW6</accession>
<protein>
    <recommendedName>
        <fullName evidence="4">ParB/Sulfiredoxin domain-containing protein</fullName>
    </recommendedName>
</protein>
<feature type="region of interest" description="Disordered" evidence="1">
    <location>
        <begin position="146"/>
        <end position="167"/>
    </location>
</feature>
<comment type="caution">
    <text evidence="2">The sequence shown here is derived from an EMBL/GenBank/DDBJ whole genome shotgun (WGS) entry which is preliminary data.</text>
</comment>
<feature type="compositionally biased region" description="Basic and acidic residues" evidence="1">
    <location>
        <begin position="146"/>
        <end position="157"/>
    </location>
</feature>
<evidence type="ECO:0000256" key="1">
    <source>
        <dbReference type="SAM" id="MobiDB-lite"/>
    </source>
</evidence>
<dbReference type="EMBL" id="WELI01000014">
    <property type="protein sequence ID" value="KAB7726638.1"/>
    <property type="molecule type" value="Genomic_DNA"/>
</dbReference>
<dbReference type="InterPro" id="IPR036086">
    <property type="entry name" value="ParB/Sulfiredoxin_sf"/>
</dbReference>
<dbReference type="Proteomes" id="UP000488299">
    <property type="component" value="Unassembled WGS sequence"/>
</dbReference>
<evidence type="ECO:0008006" key="4">
    <source>
        <dbReference type="Google" id="ProtNLM"/>
    </source>
</evidence>
<gene>
    <name evidence="2" type="ORF">F5984_23715</name>
</gene>
<dbReference type="AlphaFoldDB" id="A0A7J5TSW6"/>
<keyword evidence="3" id="KW-1185">Reference proteome</keyword>
<dbReference type="RefSeq" id="WP_152126711.1">
    <property type="nucleotide sequence ID" value="NZ_WELI01000014.1"/>
</dbReference>
<name>A0A7J5TSW6_9BACT</name>
<proteinExistence type="predicted"/>
<dbReference type="SUPFAM" id="SSF110849">
    <property type="entry name" value="ParB/Sulfiredoxin"/>
    <property type="match status" value="1"/>
</dbReference>
<evidence type="ECO:0000313" key="2">
    <source>
        <dbReference type="EMBL" id="KAB7726638.1"/>
    </source>
</evidence>
<organism evidence="2 3">
    <name type="scientific">Rudanella paleaurantiibacter</name>
    <dbReference type="NCBI Taxonomy" id="2614655"/>
    <lineage>
        <taxon>Bacteria</taxon>
        <taxon>Pseudomonadati</taxon>
        <taxon>Bacteroidota</taxon>
        <taxon>Cytophagia</taxon>
        <taxon>Cytophagales</taxon>
        <taxon>Cytophagaceae</taxon>
        <taxon>Rudanella</taxon>
    </lineage>
</organism>
<sequence>MKKGYLDALGSKKMIKDQGLLRHEDIRHRLTILPELQALIPPLLPDELSQLETNIRRDGCREALLVWETTQGIVQQTEDLTPAYVLIDGHNRYTICQKNGLDFRMNLRSFSSMEEVRSFMIENQLGRRNLTPEQTSYLRGLRYRQEKGERGQYDRSGHKGQNVPYEQEATESSLVTKVESSSMTTAQRLAKQYNVNEKTIKRDAEFAAGVNKLNPDLRIQFLAGKLSINKSAIQQLGKTNLPDESVDTMDELMASLLPIQPAPVTEKSKAAGQSSSLKRKANAMALRVKLQNLLTQIAEPSEKDLELCDEIITYASQLKSAIQKGA</sequence>